<dbReference type="InterPro" id="IPR004843">
    <property type="entry name" value="Calcineurin-like_PHP"/>
</dbReference>
<dbReference type="EMBL" id="JABSTR010000003">
    <property type="protein sequence ID" value="KAH9365396.1"/>
    <property type="molecule type" value="Genomic_DNA"/>
</dbReference>
<keyword evidence="9" id="KW-1185">Reference proteome</keyword>
<dbReference type="Pfam" id="PF00149">
    <property type="entry name" value="Metallophos"/>
    <property type="match status" value="1"/>
</dbReference>
<dbReference type="GO" id="GO:0005634">
    <property type="term" value="C:nucleus"/>
    <property type="evidence" value="ECO:0007669"/>
    <property type="project" value="TreeGrafter"/>
</dbReference>
<evidence type="ECO:0000256" key="3">
    <source>
        <dbReference type="ARBA" id="ARBA00022801"/>
    </source>
</evidence>
<evidence type="ECO:0000313" key="9">
    <source>
        <dbReference type="Proteomes" id="UP000821853"/>
    </source>
</evidence>
<feature type="domain" description="Calcineurin-like phosphoesterase" evidence="7">
    <location>
        <begin position="87"/>
        <end position="166"/>
    </location>
</feature>
<dbReference type="Gene3D" id="3.60.21.10">
    <property type="match status" value="1"/>
</dbReference>
<evidence type="ECO:0000256" key="4">
    <source>
        <dbReference type="ARBA" id="ARBA00022912"/>
    </source>
</evidence>
<evidence type="ECO:0000256" key="5">
    <source>
        <dbReference type="ARBA" id="ARBA00023211"/>
    </source>
</evidence>
<dbReference type="AlphaFoldDB" id="A0A9J6FTI3"/>
<accession>A0A9J6FTI3</accession>
<proteinExistence type="predicted"/>
<comment type="caution">
    <text evidence="8">The sequence shown here is derived from an EMBL/GenBank/DDBJ whole genome shotgun (WGS) entry which is preliminary data.</text>
</comment>
<dbReference type="VEuPathDB" id="VectorBase:HLOH_054362"/>
<evidence type="ECO:0000259" key="7">
    <source>
        <dbReference type="Pfam" id="PF00149"/>
    </source>
</evidence>
<dbReference type="InterPro" id="IPR050341">
    <property type="entry name" value="PP1_catalytic_subunit"/>
</dbReference>
<dbReference type="GO" id="GO:0004722">
    <property type="term" value="F:protein serine/threonine phosphatase activity"/>
    <property type="evidence" value="ECO:0007669"/>
    <property type="project" value="UniProtKB-EC"/>
</dbReference>
<dbReference type="PANTHER" id="PTHR11668:SF300">
    <property type="entry name" value="SERINE_THREONINE-PROTEIN PHOSPHATASE"/>
    <property type="match status" value="1"/>
</dbReference>
<keyword evidence="5" id="KW-0464">Manganese</keyword>
<dbReference type="GO" id="GO:0046872">
    <property type="term" value="F:metal ion binding"/>
    <property type="evidence" value="ECO:0007669"/>
    <property type="project" value="UniProtKB-KW"/>
</dbReference>
<evidence type="ECO:0000256" key="2">
    <source>
        <dbReference type="ARBA" id="ARBA00022723"/>
    </source>
</evidence>
<evidence type="ECO:0000256" key="1">
    <source>
        <dbReference type="ARBA" id="ARBA00013081"/>
    </source>
</evidence>
<organism evidence="8 9">
    <name type="scientific">Haemaphysalis longicornis</name>
    <name type="common">Bush tick</name>
    <dbReference type="NCBI Taxonomy" id="44386"/>
    <lineage>
        <taxon>Eukaryota</taxon>
        <taxon>Metazoa</taxon>
        <taxon>Ecdysozoa</taxon>
        <taxon>Arthropoda</taxon>
        <taxon>Chelicerata</taxon>
        <taxon>Arachnida</taxon>
        <taxon>Acari</taxon>
        <taxon>Parasitiformes</taxon>
        <taxon>Ixodida</taxon>
        <taxon>Ixodoidea</taxon>
        <taxon>Ixodidae</taxon>
        <taxon>Haemaphysalinae</taxon>
        <taxon>Haemaphysalis</taxon>
    </lineage>
</organism>
<dbReference type="PANTHER" id="PTHR11668">
    <property type="entry name" value="SERINE/THREONINE PROTEIN PHOSPHATASE"/>
    <property type="match status" value="1"/>
</dbReference>
<dbReference type="Proteomes" id="UP000821853">
    <property type="component" value="Unassembled WGS sequence"/>
</dbReference>
<name>A0A9J6FTI3_HAELO</name>
<reference evidence="8 9" key="1">
    <citation type="journal article" date="2020" name="Cell">
        <title>Large-Scale Comparative Analyses of Tick Genomes Elucidate Their Genetic Diversity and Vector Capacities.</title>
        <authorList>
            <consortium name="Tick Genome and Microbiome Consortium (TIGMIC)"/>
            <person name="Jia N."/>
            <person name="Wang J."/>
            <person name="Shi W."/>
            <person name="Du L."/>
            <person name="Sun Y."/>
            <person name="Zhan W."/>
            <person name="Jiang J.F."/>
            <person name="Wang Q."/>
            <person name="Zhang B."/>
            <person name="Ji P."/>
            <person name="Bell-Sakyi L."/>
            <person name="Cui X.M."/>
            <person name="Yuan T.T."/>
            <person name="Jiang B.G."/>
            <person name="Yang W.F."/>
            <person name="Lam T.T."/>
            <person name="Chang Q.C."/>
            <person name="Ding S.J."/>
            <person name="Wang X.J."/>
            <person name="Zhu J.G."/>
            <person name="Ruan X.D."/>
            <person name="Zhao L."/>
            <person name="Wei J.T."/>
            <person name="Ye R.Z."/>
            <person name="Que T.C."/>
            <person name="Du C.H."/>
            <person name="Zhou Y.H."/>
            <person name="Cheng J.X."/>
            <person name="Dai P.F."/>
            <person name="Guo W.B."/>
            <person name="Han X.H."/>
            <person name="Huang E.J."/>
            <person name="Li L.F."/>
            <person name="Wei W."/>
            <person name="Gao Y.C."/>
            <person name="Liu J.Z."/>
            <person name="Shao H.Z."/>
            <person name="Wang X."/>
            <person name="Wang C.C."/>
            <person name="Yang T.C."/>
            <person name="Huo Q.B."/>
            <person name="Li W."/>
            <person name="Chen H.Y."/>
            <person name="Chen S.E."/>
            <person name="Zhou L.G."/>
            <person name="Ni X.B."/>
            <person name="Tian J.H."/>
            <person name="Sheng Y."/>
            <person name="Liu T."/>
            <person name="Pan Y.S."/>
            <person name="Xia L.Y."/>
            <person name="Li J."/>
            <person name="Zhao F."/>
            <person name="Cao W.C."/>
        </authorList>
    </citation>
    <scope>NUCLEOTIDE SEQUENCE [LARGE SCALE GENOMIC DNA]</scope>
    <source>
        <strain evidence="8">HaeL-2018</strain>
    </source>
</reference>
<keyword evidence="4" id="KW-0904">Protein phosphatase</keyword>
<keyword evidence="6" id="KW-0732">Signal</keyword>
<dbReference type="EC" id="3.1.3.16" evidence="1"/>
<keyword evidence="3" id="KW-0378">Hydrolase</keyword>
<dbReference type="InterPro" id="IPR029052">
    <property type="entry name" value="Metallo-depent_PP-like"/>
</dbReference>
<feature type="signal peptide" evidence="6">
    <location>
        <begin position="1"/>
        <end position="21"/>
    </location>
</feature>
<feature type="chain" id="PRO_5039946777" description="protein-serine/threonine phosphatase" evidence="6">
    <location>
        <begin position="22"/>
        <end position="180"/>
    </location>
</feature>
<protein>
    <recommendedName>
        <fullName evidence="1">protein-serine/threonine phosphatase</fullName>
        <ecNumber evidence="1">3.1.3.16</ecNumber>
    </recommendedName>
</protein>
<keyword evidence="2" id="KW-0479">Metal-binding</keyword>
<evidence type="ECO:0000313" key="8">
    <source>
        <dbReference type="EMBL" id="KAH9365396.1"/>
    </source>
</evidence>
<evidence type="ECO:0000256" key="6">
    <source>
        <dbReference type="SAM" id="SignalP"/>
    </source>
</evidence>
<sequence>MIGCLIRLMTRVIFLVRQVRMYVVNKERGGRRQGAMAELKENEAASTGVRRGDLGDHLPPAGLQGQVPRELFSAPGQPLEYTSFSHIYGFHDECKRRSNTKLWKTCVDCLPIAAIIDDKIFCCHRELSSDLQSTVQSRRISRPTDVPGATLWCDLAFVHGWAENYRDVPVLDYFSAIITL</sequence>
<dbReference type="GO" id="GO:0005737">
    <property type="term" value="C:cytoplasm"/>
    <property type="evidence" value="ECO:0007669"/>
    <property type="project" value="TreeGrafter"/>
</dbReference>
<dbReference type="SUPFAM" id="SSF56300">
    <property type="entry name" value="Metallo-dependent phosphatases"/>
    <property type="match status" value="1"/>
</dbReference>
<gene>
    <name evidence="8" type="ORF">HPB48_022544</name>
</gene>